<organism evidence="2 3">
    <name type="scientific">Halovulum marinum</name>
    <dbReference type="NCBI Taxonomy" id="2662447"/>
    <lineage>
        <taxon>Bacteria</taxon>
        <taxon>Pseudomonadati</taxon>
        <taxon>Pseudomonadota</taxon>
        <taxon>Alphaproteobacteria</taxon>
        <taxon>Rhodobacterales</taxon>
        <taxon>Paracoccaceae</taxon>
        <taxon>Halovulum</taxon>
    </lineage>
</organism>
<dbReference type="Proteomes" id="UP000474957">
    <property type="component" value="Unassembled WGS sequence"/>
</dbReference>
<dbReference type="InterPro" id="IPR050356">
    <property type="entry name" value="SulA_CellDiv_inhibitor"/>
</dbReference>
<proteinExistence type="predicted"/>
<keyword evidence="1" id="KW-0227">DNA damage</keyword>
<dbReference type="AlphaFoldDB" id="A0A6L5YX18"/>
<dbReference type="CDD" id="cd03468">
    <property type="entry name" value="PolY_like"/>
    <property type="match status" value="1"/>
</dbReference>
<evidence type="ECO:0000256" key="1">
    <source>
        <dbReference type="ARBA" id="ARBA00022763"/>
    </source>
</evidence>
<reference evidence="2 3" key="1">
    <citation type="submission" date="2019-10" db="EMBL/GenBank/DDBJ databases">
        <title>Cognatihalovulum marinum gen. nov. sp. nov., a new member of the family Rhodobacteraceae isolated from deep seawater of the Northwest Indian Ocean.</title>
        <authorList>
            <person name="Ruan C."/>
            <person name="Wang J."/>
            <person name="Zheng X."/>
            <person name="Song L."/>
            <person name="Zhu Y."/>
            <person name="Huang Y."/>
            <person name="Lu Z."/>
            <person name="Du W."/>
            <person name="Huang L."/>
            <person name="Dai X."/>
        </authorList>
    </citation>
    <scope>NUCLEOTIDE SEQUENCE [LARGE SCALE GENOMIC DNA]</scope>
    <source>
        <strain evidence="2 3">2CG4</strain>
    </source>
</reference>
<evidence type="ECO:0000313" key="3">
    <source>
        <dbReference type="Proteomes" id="UP000474957"/>
    </source>
</evidence>
<name>A0A6L5YX18_9RHOB</name>
<dbReference type="RefSeq" id="WP_154445084.1">
    <property type="nucleotide sequence ID" value="NZ_WIND01000002.1"/>
</dbReference>
<dbReference type="PANTHER" id="PTHR35369">
    <property type="entry name" value="BLR3025 PROTEIN-RELATED"/>
    <property type="match status" value="1"/>
</dbReference>
<dbReference type="SUPFAM" id="SSF56672">
    <property type="entry name" value="DNA/RNA polymerases"/>
    <property type="match status" value="1"/>
</dbReference>
<comment type="caution">
    <text evidence="2">The sequence shown here is derived from an EMBL/GenBank/DDBJ whole genome shotgun (WGS) entry which is preliminary data.</text>
</comment>
<gene>
    <name evidence="2" type="ORF">GE300_03820</name>
</gene>
<keyword evidence="3" id="KW-1185">Reference proteome</keyword>
<evidence type="ECO:0000313" key="2">
    <source>
        <dbReference type="EMBL" id="MSU88748.1"/>
    </source>
</evidence>
<dbReference type="EMBL" id="WIND01000002">
    <property type="protein sequence ID" value="MSU88748.1"/>
    <property type="molecule type" value="Genomic_DNA"/>
</dbReference>
<dbReference type="GO" id="GO:0006281">
    <property type="term" value="P:DNA repair"/>
    <property type="evidence" value="ECO:0007669"/>
    <property type="project" value="TreeGrafter"/>
</dbReference>
<sequence>MAHDRPNRRYLALAFPHLPTDRIARARWGRSWICDGRPEAPPLAVTDTVKNAVRLTGLEPGAAALGLSPGQTLTDARALRPDLDAQPADRQADAGLLHALAAWCDRYSPLVALEQDDPRERTMPRLMLDITGCAHLWKGEDGLLDDLLTRLRGQGLHARAGLADTQGAARALALHASGGSHPRAVAAPGGARAALDALPVSALGIGTEVATALTRVGLKTVGCIADLPRAPLARRFGAALMTRLDRALGREKEALTPLRAPAALSAEKAFFDPISHESDIDRAIALLAEALVPLLEDRGLGARRLELRLFRVDGHVERLQVASAGPLRRADRIAGLFRDRIAGLRQDIEAGFGFDLVKLDVAQSERFGGAQGDLVDRRAAEDGFAALVDRLGARLGPERVRGFVGADTHIPERAFGTLPLSRLRAGSEPASPAAKAPVPPLSRPLFLLARPEPVETVAQIPDGPPLRFRWRKVGHAVTRAEGPERIACEWWRDGRSAPTRDYFRVEDGDGYRFWMFRHGLYAREAVQPRWYMHGVFG</sequence>
<accession>A0A6L5YX18</accession>
<dbReference type="InterPro" id="IPR043502">
    <property type="entry name" value="DNA/RNA_pol_sf"/>
</dbReference>
<dbReference type="PANTHER" id="PTHR35369:SF2">
    <property type="entry name" value="BLR3025 PROTEIN"/>
    <property type="match status" value="1"/>
</dbReference>
<protein>
    <submittedName>
        <fullName evidence="2">DNA polymerase Y family protein</fullName>
    </submittedName>
</protein>